<dbReference type="SUPFAM" id="SSF48452">
    <property type="entry name" value="TPR-like"/>
    <property type="match status" value="1"/>
</dbReference>
<keyword evidence="2" id="KW-1185">Reference proteome</keyword>
<dbReference type="PANTHER" id="PTHR16091:SF3">
    <property type="entry name" value="TETRATRICOPEPTIDE REPEAT PROTEIN 17"/>
    <property type="match status" value="1"/>
</dbReference>
<dbReference type="InterPro" id="IPR052630">
    <property type="entry name" value="TTC17"/>
</dbReference>
<evidence type="ECO:0000313" key="1">
    <source>
        <dbReference type="EMBL" id="KAL1488490.1"/>
    </source>
</evidence>
<gene>
    <name evidence="1" type="ORF">ABEB36_014957</name>
</gene>
<dbReference type="Gene3D" id="1.25.40.10">
    <property type="entry name" value="Tetratricopeptide repeat domain"/>
    <property type="match status" value="1"/>
</dbReference>
<dbReference type="EMBL" id="JBDJPC010000014">
    <property type="protein sequence ID" value="KAL1488490.1"/>
    <property type="molecule type" value="Genomic_DNA"/>
</dbReference>
<dbReference type="Proteomes" id="UP001566132">
    <property type="component" value="Unassembled WGS sequence"/>
</dbReference>
<dbReference type="AlphaFoldDB" id="A0ABD1E1N8"/>
<proteinExistence type="predicted"/>
<organism evidence="1 2">
    <name type="scientific">Hypothenemus hampei</name>
    <name type="common">Coffee berry borer</name>
    <dbReference type="NCBI Taxonomy" id="57062"/>
    <lineage>
        <taxon>Eukaryota</taxon>
        <taxon>Metazoa</taxon>
        <taxon>Ecdysozoa</taxon>
        <taxon>Arthropoda</taxon>
        <taxon>Hexapoda</taxon>
        <taxon>Insecta</taxon>
        <taxon>Pterygota</taxon>
        <taxon>Neoptera</taxon>
        <taxon>Endopterygota</taxon>
        <taxon>Coleoptera</taxon>
        <taxon>Polyphaga</taxon>
        <taxon>Cucujiformia</taxon>
        <taxon>Curculionidae</taxon>
        <taxon>Scolytinae</taxon>
        <taxon>Hypothenemus</taxon>
    </lineage>
</organism>
<evidence type="ECO:0000313" key="2">
    <source>
        <dbReference type="Proteomes" id="UP001566132"/>
    </source>
</evidence>
<sequence length="115" mass="13436">MLGRRIRSRIPAVQNQREMRVALIEEWDGLLQGQIDGLILTLAISHHNSDVLPNLAKVQLHLQYLDDAMYLTRKSLEVGPSERDAWQQYFILGEIFKAYGYYQEAEVHFRHTLDL</sequence>
<dbReference type="PANTHER" id="PTHR16091">
    <property type="entry name" value="TTC17 PROTEIN"/>
    <property type="match status" value="1"/>
</dbReference>
<name>A0ABD1E1N8_HYPHA</name>
<protein>
    <recommendedName>
        <fullName evidence="3">Tetratricopeptide repeat protein</fullName>
    </recommendedName>
</protein>
<reference evidence="1 2" key="1">
    <citation type="submission" date="2024-05" db="EMBL/GenBank/DDBJ databases">
        <title>Genetic variation in Jamaican populations of the coffee berry borer (Hypothenemus hampei).</title>
        <authorList>
            <person name="Errbii M."/>
            <person name="Myrie A."/>
        </authorList>
    </citation>
    <scope>NUCLEOTIDE SEQUENCE [LARGE SCALE GENOMIC DNA]</scope>
    <source>
        <strain evidence="1">JA-Hopewell-2020-01-JO</strain>
        <tissue evidence="1">Whole body</tissue>
    </source>
</reference>
<accession>A0ABD1E1N8</accession>
<evidence type="ECO:0008006" key="3">
    <source>
        <dbReference type="Google" id="ProtNLM"/>
    </source>
</evidence>
<dbReference type="InterPro" id="IPR011990">
    <property type="entry name" value="TPR-like_helical_dom_sf"/>
</dbReference>
<comment type="caution">
    <text evidence="1">The sequence shown here is derived from an EMBL/GenBank/DDBJ whole genome shotgun (WGS) entry which is preliminary data.</text>
</comment>